<accession>A0A1H5M8B5</accession>
<dbReference type="EMBL" id="FNTX01000002">
    <property type="protein sequence ID" value="SEE85512.1"/>
    <property type="molecule type" value="Genomic_DNA"/>
</dbReference>
<dbReference type="GO" id="GO:0046872">
    <property type="term" value="F:metal ion binding"/>
    <property type="evidence" value="ECO:0007669"/>
    <property type="project" value="UniProtKB-KW"/>
</dbReference>
<feature type="region of interest" description="Disordered" evidence="4">
    <location>
        <begin position="249"/>
        <end position="272"/>
    </location>
</feature>
<reference evidence="7" key="1">
    <citation type="submission" date="2016-10" db="EMBL/GenBank/DDBJ databases">
        <authorList>
            <person name="Varghese N."/>
            <person name="Submissions S."/>
        </authorList>
    </citation>
    <scope>NUCLEOTIDE SEQUENCE [LARGE SCALE GENOMIC DNA]</scope>
    <source>
        <strain evidence="7">DSM 21368</strain>
    </source>
</reference>
<evidence type="ECO:0000256" key="4">
    <source>
        <dbReference type="SAM" id="MobiDB-lite"/>
    </source>
</evidence>
<proteinExistence type="inferred from homology"/>
<dbReference type="Proteomes" id="UP000199220">
    <property type="component" value="Unassembled WGS sequence"/>
</dbReference>
<evidence type="ECO:0000256" key="3">
    <source>
        <dbReference type="ARBA" id="ARBA00022801"/>
    </source>
</evidence>
<name>A0A1H5M8B5_9MICO</name>
<comment type="similarity">
    <text evidence="1">Belongs to the sulfatase family.</text>
</comment>
<dbReference type="InterPro" id="IPR024607">
    <property type="entry name" value="Sulfatase_CS"/>
</dbReference>
<dbReference type="PANTHER" id="PTHR45953">
    <property type="entry name" value="IDURONATE 2-SULFATASE"/>
    <property type="match status" value="1"/>
</dbReference>
<evidence type="ECO:0000313" key="7">
    <source>
        <dbReference type="Proteomes" id="UP000199220"/>
    </source>
</evidence>
<keyword evidence="3" id="KW-0378">Hydrolase</keyword>
<dbReference type="RefSeq" id="WP_089774042.1">
    <property type="nucleotide sequence ID" value="NZ_FNTX01000002.1"/>
</dbReference>
<dbReference type="SUPFAM" id="SSF53649">
    <property type="entry name" value="Alkaline phosphatase-like"/>
    <property type="match status" value="1"/>
</dbReference>
<keyword evidence="7" id="KW-1185">Reference proteome</keyword>
<sequence>MEESARRPNIVFIITDQQRWDTIAALGHAHAHTPHLDRLVREGTAFSHMYVTSPSCAPSRASLFTGLYPHTTGVYKNDDVWRHSWVEEVAAQGYRCANVGKMHTFPYDASVGFHERHVVENKDRGSPDLPFLFDDWDKALWSHGHVKPDRRTLRNLPDYGDRLGAFDWELPEDLHVDNFVGNMARHWIDVSPDISDQPFFLQVGFPGPHPPYDAVPRYIEKYTDREIPDPCNSRRDRDGQPDVLKALREQHVRNDHDSVVHDEDPSPERSRRQRQHYLANISMIDAQVGGLIESLDARGVLEDTVIIFTSDHGDALGDHGHSQKWTMYEPSVRVPAIVWGPGRVRAGYVVDELTSLFDLGPTVLDLVGADTPAWMEARSLLGACTGADWRGREYVFAEHARDGILTETALMTMVRSSDWKLVEFVDSDQGQLFDLRSDPMEEQSLWDDPACLSVKAELRQTISRWRAESALHTAAVGRMPTALS</sequence>
<dbReference type="PROSITE" id="PS00523">
    <property type="entry name" value="SULFATASE_1"/>
    <property type="match status" value="1"/>
</dbReference>
<evidence type="ECO:0000256" key="2">
    <source>
        <dbReference type="ARBA" id="ARBA00022723"/>
    </source>
</evidence>
<dbReference type="InterPro" id="IPR000917">
    <property type="entry name" value="Sulfatase_N"/>
</dbReference>
<feature type="domain" description="Sulfatase N-terminal" evidence="5">
    <location>
        <begin position="8"/>
        <end position="368"/>
    </location>
</feature>
<gene>
    <name evidence="6" type="ORF">SAMN04488554_3209</name>
</gene>
<dbReference type="AlphaFoldDB" id="A0A1H5M8B5"/>
<dbReference type="GO" id="GO:0005737">
    <property type="term" value="C:cytoplasm"/>
    <property type="evidence" value="ECO:0007669"/>
    <property type="project" value="TreeGrafter"/>
</dbReference>
<dbReference type="InterPro" id="IPR017850">
    <property type="entry name" value="Alkaline_phosphatase_core_sf"/>
</dbReference>
<protein>
    <submittedName>
        <fullName evidence="6">Choline-sulfatase</fullName>
    </submittedName>
</protein>
<dbReference type="GO" id="GO:0008484">
    <property type="term" value="F:sulfuric ester hydrolase activity"/>
    <property type="evidence" value="ECO:0007669"/>
    <property type="project" value="TreeGrafter"/>
</dbReference>
<evidence type="ECO:0000313" key="6">
    <source>
        <dbReference type="EMBL" id="SEE85512.1"/>
    </source>
</evidence>
<dbReference type="Pfam" id="PF00884">
    <property type="entry name" value="Sulfatase"/>
    <property type="match status" value="1"/>
</dbReference>
<keyword evidence="2" id="KW-0479">Metal-binding</keyword>
<dbReference type="STRING" id="648782.SAMN04488554_3209"/>
<feature type="compositionally biased region" description="Basic and acidic residues" evidence="4">
    <location>
        <begin position="249"/>
        <end position="270"/>
    </location>
</feature>
<organism evidence="6 7">
    <name type="scientific">Ruania alba</name>
    <dbReference type="NCBI Taxonomy" id="648782"/>
    <lineage>
        <taxon>Bacteria</taxon>
        <taxon>Bacillati</taxon>
        <taxon>Actinomycetota</taxon>
        <taxon>Actinomycetes</taxon>
        <taxon>Micrococcales</taxon>
        <taxon>Ruaniaceae</taxon>
        <taxon>Ruania</taxon>
    </lineage>
</organism>
<dbReference type="OrthoDB" id="9777306at2"/>
<evidence type="ECO:0000256" key="1">
    <source>
        <dbReference type="ARBA" id="ARBA00008779"/>
    </source>
</evidence>
<dbReference type="Gene3D" id="3.40.720.10">
    <property type="entry name" value="Alkaline Phosphatase, subunit A"/>
    <property type="match status" value="1"/>
</dbReference>
<evidence type="ECO:0000259" key="5">
    <source>
        <dbReference type="Pfam" id="PF00884"/>
    </source>
</evidence>
<dbReference type="PANTHER" id="PTHR45953:SF1">
    <property type="entry name" value="IDURONATE 2-SULFATASE"/>
    <property type="match status" value="1"/>
</dbReference>